<evidence type="ECO:0000256" key="4">
    <source>
        <dbReference type="ARBA" id="ARBA00022679"/>
    </source>
</evidence>
<evidence type="ECO:0000256" key="11">
    <source>
        <dbReference type="ARBA" id="ARBA00042858"/>
    </source>
</evidence>
<evidence type="ECO:0000256" key="9">
    <source>
        <dbReference type="ARBA" id="ARBA00039612"/>
    </source>
</evidence>
<dbReference type="GO" id="GO:0005524">
    <property type="term" value="F:ATP binding"/>
    <property type="evidence" value="ECO:0007669"/>
    <property type="project" value="UniProtKB-UniRule"/>
</dbReference>
<dbReference type="VEuPathDB" id="FungiDB:H257_13775"/>
<evidence type="ECO:0000256" key="8">
    <source>
        <dbReference type="ARBA" id="ARBA00038543"/>
    </source>
</evidence>
<feature type="region of interest" description="Disordered" evidence="15">
    <location>
        <begin position="391"/>
        <end position="426"/>
    </location>
</feature>
<dbReference type="Pfam" id="PF00069">
    <property type="entry name" value="Pkinase"/>
    <property type="match status" value="1"/>
</dbReference>
<dbReference type="PROSITE" id="PS50011">
    <property type="entry name" value="PROTEIN_KINASE_DOM"/>
    <property type="match status" value="1"/>
</dbReference>
<keyword evidence="4" id="KW-0808">Transferase</keyword>
<dbReference type="GO" id="GO:0005634">
    <property type="term" value="C:nucleus"/>
    <property type="evidence" value="ECO:0007669"/>
    <property type="project" value="TreeGrafter"/>
</dbReference>
<dbReference type="SUPFAM" id="SSF56112">
    <property type="entry name" value="Protein kinase-like (PK-like)"/>
    <property type="match status" value="1"/>
</dbReference>
<evidence type="ECO:0000256" key="14">
    <source>
        <dbReference type="RuleBase" id="RU000304"/>
    </source>
</evidence>
<evidence type="ECO:0000256" key="6">
    <source>
        <dbReference type="ARBA" id="ARBA00022777"/>
    </source>
</evidence>
<dbReference type="Gene3D" id="1.10.510.10">
    <property type="entry name" value="Transferase(Phosphotransferase) domain 1"/>
    <property type="match status" value="1"/>
</dbReference>
<evidence type="ECO:0000256" key="5">
    <source>
        <dbReference type="ARBA" id="ARBA00022741"/>
    </source>
</evidence>
<comment type="subunit">
    <text evidence="8">May form a complex composed of at least the catalytic subunit CRK2 and a cyclin.</text>
</comment>
<dbReference type="InterPro" id="IPR008271">
    <property type="entry name" value="Ser/Thr_kinase_AS"/>
</dbReference>
<dbReference type="InterPro" id="IPR000719">
    <property type="entry name" value="Prot_kinase_dom"/>
</dbReference>
<evidence type="ECO:0000256" key="10">
    <source>
        <dbReference type="ARBA" id="ARBA00041902"/>
    </source>
</evidence>
<evidence type="ECO:0000256" key="7">
    <source>
        <dbReference type="ARBA" id="ARBA00022840"/>
    </source>
</evidence>
<comment type="catalytic activity">
    <reaction evidence="12">
        <text>[DNA-directed RNA polymerase] + ATP = phospho-[DNA-directed RNA polymerase] + ADP + H(+)</text>
        <dbReference type="Rhea" id="RHEA:10216"/>
        <dbReference type="Rhea" id="RHEA-COMP:11321"/>
        <dbReference type="Rhea" id="RHEA-COMP:11322"/>
        <dbReference type="ChEBI" id="CHEBI:15378"/>
        <dbReference type="ChEBI" id="CHEBI:30616"/>
        <dbReference type="ChEBI" id="CHEBI:43176"/>
        <dbReference type="ChEBI" id="CHEBI:68546"/>
        <dbReference type="ChEBI" id="CHEBI:456216"/>
        <dbReference type="EC" id="2.7.11.23"/>
    </reaction>
</comment>
<feature type="domain" description="Protein kinase" evidence="16">
    <location>
        <begin position="39"/>
        <end position="359"/>
    </location>
</feature>
<gene>
    <name evidence="17" type="ORF">DYB37_010635</name>
</gene>
<reference evidence="17 18" key="1">
    <citation type="submission" date="2018-08" db="EMBL/GenBank/DDBJ databases">
        <title>Aphanomyces genome sequencing and annotation.</title>
        <authorList>
            <person name="Minardi D."/>
            <person name="Oidtmann B."/>
            <person name="Van Der Giezen M."/>
            <person name="Studholme D.J."/>
        </authorList>
    </citation>
    <scope>NUCLEOTIDE SEQUENCE [LARGE SCALE GENOMIC DNA]</scope>
    <source>
        <strain evidence="17 18">Da</strain>
    </source>
</reference>
<dbReference type="Gene3D" id="3.30.200.20">
    <property type="entry name" value="Phosphorylase Kinase, domain 1"/>
    <property type="match status" value="2"/>
</dbReference>
<dbReference type="SMART" id="SM00220">
    <property type="entry name" value="S_TKc"/>
    <property type="match status" value="1"/>
</dbReference>
<evidence type="ECO:0000259" key="16">
    <source>
        <dbReference type="PROSITE" id="PS50011"/>
    </source>
</evidence>
<dbReference type="Proteomes" id="UP000285430">
    <property type="component" value="Unassembled WGS sequence"/>
</dbReference>
<keyword evidence="7 13" id="KW-0067">ATP-binding</keyword>
<dbReference type="PROSITE" id="PS00108">
    <property type="entry name" value="PROTEIN_KINASE_ST"/>
    <property type="match status" value="1"/>
</dbReference>
<evidence type="ECO:0000256" key="3">
    <source>
        <dbReference type="ARBA" id="ARBA00022527"/>
    </source>
</evidence>
<dbReference type="GO" id="GO:0000307">
    <property type="term" value="C:cyclin-dependent protein kinase holoenzyme complex"/>
    <property type="evidence" value="ECO:0007669"/>
    <property type="project" value="TreeGrafter"/>
</dbReference>
<dbReference type="AlphaFoldDB" id="A0A418EE87"/>
<evidence type="ECO:0000256" key="12">
    <source>
        <dbReference type="ARBA" id="ARBA00049280"/>
    </source>
</evidence>
<comment type="similarity">
    <text evidence="1">Belongs to the protein kinase superfamily. CMGC Ser/Thr protein kinase family. CDC2/CDKX subfamily.</text>
</comment>
<dbReference type="InterPro" id="IPR017441">
    <property type="entry name" value="Protein_kinase_ATP_BS"/>
</dbReference>
<evidence type="ECO:0000256" key="15">
    <source>
        <dbReference type="SAM" id="MobiDB-lite"/>
    </source>
</evidence>
<dbReference type="PANTHER" id="PTHR24056:SF546">
    <property type="entry name" value="CYCLIN-DEPENDENT KINASE 12"/>
    <property type="match status" value="1"/>
</dbReference>
<evidence type="ECO:0000256" key="1">
    <source>
        <dbReference type="ARBA" id="ARBA00006485"/>
    </source>
</evidence>
<proteinExistence type="inferred from homology"/>
<protein>
    <recommendedName>
        <fullName evidence="9">Cyclin-dependent kinase 2 homolog</fullName>
        <ecNumber evidence="2">2.7.11.23</ecNumber>
    </recommendedName>
    <alternativeName>
        <fullName evidence="10">Cell division control protein 2 homolog</fullName>
    </alternativeName>
    <alternativeName>
        <fullName evidence="11">cdc2-related kinase 2</fullName>
    </alternativeName>
</protein>
<dbReference type="GO" id="GO:0032968">
    <property type="term" value="P:positive regulation of transcription elongation by RNA polymerase II"/>
    <property type="evidence" value="ECO:0007669"/>
    <property type="project" value="TreeGrafter"/>
</dbReference>
<evidence type="ECO:0000313" key="18">
    <source>
        <dbReference type="Proteomes" id="UP000285430"/>
    </source>
</evidence>
<evidence type="ECO:0000313" key="17">
    <source>
        <dbReference type="EMBL" id="RHZ11701.1"/>
    </source>
</evidence>
<feature type="binding site" evidence="13">
    <location>
        <position position="68"/>
    </location>
    <ligand>
        <name>ATP</name>
        <dbReference type="ChEBI" id="CHEBI:30616"/>
    </ligand>
</feature>
<sequence>MHLYYPDLFSTLLRRHLHPAAMSLGLPNHGWSDACIDVYEKIECIGAGTYGQVFLASHRDTGEKVALKKIRSLNEVQGLPVTTIREIKVLKAIKHRNVVGLREVIVTNELDMGDLDDDPDADIPAAGGGPVPMDFSCGCIYLVLEYVDHDLTGLLDRQYPFTDVEIKSIMMQLMDVMKYMHATDVIHRDIKCSNLLLTPQHLLKVADFGLARSTLGELPFTNKVVTLWYRSPELLLGATSYAAMVDMWSIGCVFAELYVGRPLFSGKNEIDQIKRIFDVCGSPTVADWPDHAALPFSSKFVPENLPIPNRLAEVLVREVSARVPPRELPPGALELMLSLLQLNPAKRPTAADALRSRYFQSEPFAPDDPESLPPIPCIPSHEFQTKKIRKENNAKLRTTMPSSGGSRFPSPPPVELMKPLNKRHKP</sequence>
<organism evidence="17 18">
    <name type="scientific">Aphanomyces astaci</name>
    <name type="common">Crayfish plague agent</name>
    <dbReference type="NCBI Taxonomy" id="112090"/>
    <lineage>
        <taxon>Eukaryota</taxon>
        <taxon>Sar</taxon>
        <taxon>Stramenopiles</taxon>
        <taxon>Oomycota</taxon>
        <taxon>Saprolegniomycetes</taxon>
        <taxon>Saprolegniales</taxon>
        <taxon>Verrucalvaceae</taxon>
        <taxon>Aphanomyces</taxon>
    </lineage>
</organism>
<accession>A0A418EE87</accession>
<dbReference type="InterPro" id="IPR011009">
    <property type="entry name" value="Kinase-like_dom_sf"/>
</dbReference>
<name>A0A418EE87_APHAT</name>
<comment type="caution">
    <text evidence="17">The sequence shown here is derived from an EMBL/GenBank/DDBJ whole genome shotgun (WGS) entry which is preliminary data.</text>
</comment>
<dbReference type="InterPro" id="IPR050108">
    <property type="entry name" value="CDK"/>
</dbReference>
<dbReference type="PROSITE" id="PS00107">
    <property type="entry name" value="PROTEIN_KINASE_ATP"/>
    <property type="match status" value="1"/>
</dbReference>
<evidence type="ECO:0000256" key="2">
    <source>
        <dbReference type="ARBA" id="ARBA00012409"/>
    </source>
</evidence>
<dbReference type="GO" id="GO:0008353">
    <property type="term" value="F:RNA polymerase II CTD heptapeptide repeat kinase activity"/>
    <property type="evidence" value="ECO:0007669"/>
    <property type="project" value="UniProtKB-EC"/>
</dbReference>
<dbReference type="PANTHER" id="PTHR24056">
    <property type="entry name" value="CELL DIVISION PROTEIN KINASE"/>
    <property type="match status" value="1"/>
</dbReference>
<dbReference type="EC" id="2.7.11.23" evidence="2"/>
<dbReference type="FunFam" id="1.10.510.10:FF:000415">
    <property type="entry name" value="CMGC/CDK/CRK7 protein kinase, variant"/>
    <property type="match status" value="1"/>
</dbReference>
<keyword evidence="5 13" id="KW-0547">Nucleotide-binding</keyword>
<keyword evidence="6" id="KW-0418">Kinase</keyword>
<dbReference type="EMBL" id="QUTH01004896">
    <property type="protein sequence ID" value="RHZ11701.1"/>
    <property type="molecule type" value="Genomic_DNA"/>
</dbReference>
<evidence type="ECO:0000256" key="13">
    <source>
        <dbReference type="PROSITE-ProRule" id="PRU10141"/>
    </source>
</evidence>
<keyword evidence="3 14" id="KW-0723">Serine/threonine-protein kinase</keyword>